<keyword evidence="2" id="KW-0540">Nuclease</keyword>
<dbReference type="EMBL" id="BLVP01000002">
    <property type="protein sequence ID" value="GFM36192.1"/>
    <property type="molecule type" value="Genomic_DNA"/>
</dbReference>
<dbReference type="Proteomes" id="UP000503820">
    <property type="component" value="Unassembled WGS sequence"/>
</dbReference>
<dbReference type="InterPro" id="IPR005135">
    <property type="entry name" value="Endo/exonuclease/phosphatase"/>
</dbReference>
<sequence length="302" mass="33734">MTHTAPLRILSWNIQSGKDCDGRINLRRIADYIRDRETPHILCLQEVARHFDCYTTPDMPDQLAFLCAAFPDHTPVWGASLSWPHSGPLRREFGNLTLVSTPLLDSRVHSLPATGTERTPGAKQTPRCAVETIVTWGAAPLRIFNTHLAYHCEHERAAQLRHLCALQEQAEWLTDSPPAEGHGIFSQQAHTARTVLCGDLNLDSRSEQYCWLLHQGWQDAWTSTLPAPESATTDHNPPAARPPTCGVFDADQWPQGPHCRDYFLLRNLVPSGIVSMTVDTFTDYSDHQPILLTLGTAPHDNA</sequence>
<name>A0A7J0BSP7_9BACT</name>
<dbReference type="InterPro" id="IPR051916">
    <property type="entry name" value="GPI-anchor_lipid_remodeler"/>
</dbReference>
<gene>
    <name evidence="2" type="ORF">DSM19430T_08760</name>
</gene>
<evidence type="ECO:0000313" key="3">
    <source>
        <dbReference type="Proteomes" id="UP000503820"/>
    </source>
</evidence>
<dbReference type="GO" id="GO:0004519">
    <property type="term" value="F:endonuclease activity"/>
    <property type="evidence" value="ECO:0007669"/>
    <property type="project" value="UniProtKB-KW"/>
</dbReference>
<dbReference type="Gene3D" id="3.60.10.10">
    <property type="entry name" value="Endonuclease/exonuclease/phosphatase"/>
    <property type="match status" value="1"/>
</dbReference>
<dbReference type="PANTHER" id="PTHR14859">
    <property type="entry name" value="CALCOFLUOR WHITE HYPERSENSITIVE PROTEIN PRECURSOR"/>
    <property type="match status" value="1"/>
</dbReference>
<dbReference type="GO" id="GO:0006506">
    <property type="term" value="P:GPI anchor biosynthetic process"/>
    <property type="evidence" value="ECO:0007669"/>
    <property type="project" value="TreeGrafter"/>
</dbReference>
<dbReference type="InterPro" id="IPR036691">
    <property type="entry name" value="Endo/exonu/phosph_ase_sf"/>
</dbReference>
<evidence type="ECO:0000259" key="1">
    <source>
        <dbReference type="Pfam" id="PF03372"/>
    </source>
</evidence>
<organism evidence="2 3">
    <name type="scientific">Desulfovibrio psychrotolerans</name>
    <dbReference type="NCBI Taxonomy" id="415242"/>
    <lineage>
        <taxon>Bacteria</taxon>
        <taxon>Pseudomonadati</taxon>
        <taxon>Thermodesulfobacteriota</taxon>
        <taxon>Desulfovibrionia</taxon>
        <taxon>Desulfovibrionales</taxon>
        <taxon>Desulfovibrionaceae</taxon>
        <taxon>Desulfovibrio</taxon>
    </lineage>
</organism>
<comment type="caution">
    <text evidence="2">The sequence shown here is derived from an EMBL/GenBank/DDBJ whole genome shotgun (WGS) entry which is preliminary data.</text>
</comment>
<protein>
    <submittedName>
        <fullName evidence="2">Endonuclease</fullName>
    </submittedName>
</protein>
<reference evidence="2 3" key="1">
    <citation type="submission" date="2020-05" db="EMBL/GenBank/DDBJ databases">
        <title>Draft genome sequence of Desulfovibrio psychrotolerans JS1T.</title>
        <authorList>
            <person name="Ueno A."/>
            <person name="Tamazawa S."/>
            <person name="Tamamura S."/>
            <person name="Murakami T."/>
            <person name="Kiyama T."/>
            <person name="Inomata H."/>
            <person name="Amano Y."/>
            <person name="Miyakawa K."/>
            <person name="Tamaki H."/>
            <person name="Naganuma T."/>
            <person name="Kaneko K."/>
        </authorList>
    </citation>
    <scope>NUCLEOTIDE SEQUENCE [LARGE SCALE GENOMIC DNA]</scope>
    <source>
        <strain evidence="2 3">JS1</strain>
    </source>
</reference>
<feature type="domain" description="Endonuclease/exonuclease/phosphatase" evidence="1">
    <location>
        <begin position="10"/>
        <end position="287"/>
    </location>
</feature>
<dbReference type="PANTHER" id="PTHR14859:SF1">
    <property type="entry name" value="PGAP2-INTERACTING PROTEIN"/>
    <property type="match status" value="1"/>
</dbReference>
<dbReference type="SUPFAM" id="SSF56219">
    <property type="entry name" value="DNase I-like"/>
    <property type="match status" value="1"/>
</dbReference>
<evidence type="ECO:0000313" key="2">
    <source>
        <dbReference type="EMBL" id="GFM36192.1"/>
    </source>
</evidence>
<dbReference type="RefSeq" id="WP_174408864.1">
    <property type="nucleotide sequence ID" value="NZ_BLVP01000002.1"/>
</dbReference>
<dbReference type="Pfam" id="PF03372">
    <property type="entry name" value="Exo_endo_phos"/>
    <property type="match status" value="1"/>
</dbReference>
<keyword evidence="2" id="KW-0378">Hydrolase</keyword>
<keyword evidence="3" id="KW-1185">Reference proteome</keyword>
<keyword evidence="2" id="KW-0255">Endonuclease</keyword>
<dbReference type="GO" id="GO:0016020">
    <property type="term" value="C:membrane"/>
    <property type="evidence" value="ECO:0007669"/>
    <property type="project" value="GOC"/>
</dbReference>
<accession>A0A7J0BSP7</accession>
<proteinExistence type="predicted"/>
<dbReference type="AlphaFoldDB" id="A0A7J0BSP7"/>